<dbReference type="EMBL" id="JAGYPJ010000001">
    <property type="protein sequence ID" value="MBS4200736.1"/>
    <property type="molecule type" value="Genomic_DNA"/>
</dbReference>
<evidence type="ECO:0000256" key="1">
    <source>
        <dbReference type="ARBA" id="ARBA00004651"/>
    </source>
</evidence>
<dbReference type="Gene3D" id="3.30.70.270">
    <property type="match status" value="1"/>
</dbReference>
<feature type="transmembrane region" description="Helical" evidence="6">
    <location>
        <begin position="162"/>
        <end position="180"/>
    </location>
</feature>
<dbReference type="Pfam" id="PF00990">
    <property type="entry name" value="GGDEF"/>
    <property type="match status" value="1"/>
</dbReference>
<name>A0A942YNX1_9BACI</name>
<dbReference type="PROSITE" id="PS50887">
    <property type="entry name" value="GGDEF"/>
    <property type="match status" value="1"/>
</dbReference>
<dbReference type="GO" id="GO:0071555">
    <property type="term" value="P:cell wall organization"/>
    <property type="evidence" value="ECO:0007669"/>
    <property type="project" value="InterPro"/>
</dbReference>
<dbReference type="GO" id="GO:0000155">
    <property type="term" value="F:phosphorelay sensor kinase activity"/>
    <property type="evidence" value="ECO:0007669"/>
    <property type="project" value="InterPro"/>
</dbReference>
<dbReference type="AlphaFoldDB" id="A0A942YNX1"/>
<keyword evidence="8" id="KW-0548">Nucleotidyltransferase</keyword>
<dbReference type="Proteomes" id="UP000682713">
    <property type="component" value="Unassembled WGS sequence"/>
</dbReference>
<dbReference type="GO" id="GO:0043709">
    <property type="term" value="P:cell adhesion involved in single-species biofilm formation"/>
    <property type="evidence" value="ECO:0007669"/>
    <property type="project" value="TreeGrafter"/>
</dbReference>
<dbReference type="GO" id="GO:0005886">
    <property type="term" value="C:plasma membrane"/>
    <property type="evidence" value="ECO:0007669"/>
    <property type="project" value="UniProtKB-SubCell"/>
</dbReference>
<dbReference type="PANTHER" id="PTHR45138:SF9">
    <property type="entry name" value="DIGUANYLATE CYCLASE DGCM-RELATED"/>
    <property type="match status" value="1"/>
</dbReference>
<dbReference type="RefSeq" id="WP_213111281.1">
    <property type="nucleotide sequence ID" value="NZ_JAGYPJ010000001.1"/>
</dbReference>
<gene>
    <name evidence="8" type="ORF">KHA93_13950</name>
</gene>
<evidence type="ECO:0000256" key="5">
    <source>
        <dbReference type="ARBA" id="ARBA00023136"/>
    </source>
</evidence>
<evidence type="ECO:0000256" key="2">
    <source>
        <dbReference type="ARBA" id="ARBA00022475"/>
    </source>
</evidence>
<keyword evidence="8" id="KW-0808">Transferase</keyword>
<comment type="subcellular location">
    <subcellularLocation>
        <location evidence="1">Cell membrane</location>
        <topology evidence="1">Multi-pass membrane protein</topology>
    </subcellularLocation>
</comment>
<organism evidence="8 9">
    <name type="scientific">Lederbergia citrisecunda</name>
    <dbReference type="NCBI Taxonomy" id="2833583"/>
    <lineage>
        <taxon>Bacteria</taxon>
        <taxon>Bacillati</taxon>
        <taxon>Bacillota</taxon>
        <taxon>Bacilli</taxon>
        <taxon>Bacillales</taxon>
        <taxon>Bacillaceae</taxon>
        <taxon>Lederbergia</taxon>
    </lineage>
</organism>
<feature type="transmembrane region" description="Helical" evidence="6">
    <location>
        <begin position="69"/>
        <end position="91"/>
    </location>
</feature>
<dbReference type="FunFam" id="3.30.70.270:FF:000001">
    <property type="entry name" value="Diguanylate cyclase domain protein"/>
    <property type="match status" value="1"/>
</dbReference>
<dbReference type="SUPFAM" id="SSF55073">
    <property type="entry name" value="Nucleotide cyclase"/>
    <property type="match status" value="1"/>
</dbReference>
<dbReference type="EC" id="2.7.7.65" evidence="8"/>
<evidence type="ECO:0000256" key="3">
    <source>
        <dbReference type="ARBA" id="ARBA00022692"/>
    </source>
</evidence>
<dbReference type="InterPro" id="IPR011620">
    <property type="entry name" value="Sig_transdc_His_kinase_LytS_TM"/>
</dbReference>
<dbReference type="PANTHER" id="PTHR45138">
    <property type="entry name" value="REGULATORY COMPONENTS OF SENSORY TRANSDUCTION SYSTEM"/>
    <property type="match status" value="1"/>
</dbReference>
<dbReference type="SMART" id="SM00267">
    <property type="entry name" value="GGDEF"/>
    <property type="match status" value="1"/>
</dbReference>
<dbReference type="InterPro" id="IPR000160">
    <property type="entry name" value="GGDEF_dom"/>
</dbReference>
<dbReference type="InterPro" id="IPR029787">
    <property type="entry name" value="Nucleotide_cyclase"/>
</dbReference>
<feature type="domain" description="GGDEF" evidence="7">
    <location>
        <begin position="224"/>
        <end position="359"/>
    </location>
</feature>
<comment type="caution">
    <text evidence="8">The sequence shown here is derived from an EMBL/GenBank/DDBJ whole genome shotgun (WGS) entry which is preliminary data.</text>
</comment>
<keyword evidence="4 6" id="KW-1133">Transmembrane helix</keyword>
<accession>A0A942YNX1</accession>
<protein>
    <submittedName>
        <fullName evidence="8">Diguanylate cyclase</fullName>
        <ecNumber evidence="8">2.7.7.65</ecNumber>
    </submittedName>
</protein>
<dbReference type="CDD" id="cd01949">
    <property type="entry name" value="GGDEF"/>
    <property type="match status" value="1"/>
</dbReference>
<dbReference type="NCBIfam" id="TIGR00254">
    <property type="entry name" value="GGDEF"/>
    <property type="match status" value="1"/>
</dbReference>
<sequence length="368" mass="41312">MLLEMAINFCVLFTFSVLSYWPFQNRVRFHIPFPSLHPIFIAFFSGITGIVLMGTSITITDSIIIDARMVVIVISGIFGGPIAPLISGLIIGGTRIFITGVTTTSIIAGAGTIIGGLVIFVFTMRKRMTFRNARFYFYYLVIQTVVLLACLMDFSWTAAVQIFSFIIFSLLSFFTVLFILRELDIHFTKVGLAEKLSETDFLTGLYNNRMFQKVTESITKNADEPFSLLLLDIDHFKKVNDTFGHPIGDEVLRELASRLRRESHIYNGIVSRNGGEEFSVIIPHAEKELGMEVAEIIRKAVEDFPFETSNGLELHITISVGISTFPNNGDEIQKLFNQSDIALYHAKNTGRNKVVHIEETEKANLLSV</sequence>
<keyword evidence="2" id="KW-1003">Cell membrane</keyword>
<keyword evidence="5 6" id="KW-0472">Membrane</keyword>
<dbReference type="GO" id="GO:0052621">
    <property type="term" value="F:diguanylate cyclase activity"/>
    <property type="evidence" value="ECO:0007669"/>
    <property type="project" value="UniProtKB-EC"/>
</dbReference>
<evidence type="ECO:0000256" key="6">
    <source>
        <dbReference type="SAM" id="Phobius"/>
    </source>
</evidence>
<dbReference type="InterPro" id="IPR043128">
    <property type="entry name" value="Rev_trsase/Diguanyl_cyclase"/>
</dbReference>
<evidence type="ECO:0000259" key="7">
    <source>
        <dbReference type="PROSITE" id="PS50887"/>
    </source>
</evidence>
<dbReference type="Pfam" id="PF07694">
    <property type="entry name" value="5TM-5TMR_LYT"/>
    <property type="match status" value="1"/>
</dbReference>
<evidence type="ECO:0000313" key="8">
    <source>
        <dbReference type="EMBL" id="MBS4200736.1"/>
    </source>
</evidence>
<proteinExistence type="predicted"/>
<feature type="transmembrane region" description="Helical" evidence="6">
    <location>
        <begin position="135"/>
        <end position="156"/>
    </location>
</feature>
<evidence type="ECO:0000256" key="4">
    <source>
        <dbReference type="ARBA" id="ARBA00022989"/>
    </source>
</evidence>
<evidence type="ECO:0000313" key="9">
    <source>
        <dbReference type="Proteomes" id="UP000682713"/>
    </source>
</evidence>
<keyword evidence="9" id="KW-1185">Reference proteome</keyword>
<feature type="transmembrane region" description="Helical" evidence="6">
    <location>
        <begin position="97"/>
        <end position="123"/>
    </location>
</feature>
<feature type="transmembrane region" description="Helical" evidence="6">
    <location>
        <begin position="5"/>
        <end position="23"/>
    </location>
</feature>
<keyword evidence="3 6" id="KW-0812">Transmembrane</keyword>
<dbReference type="InterPro" id="IPR050469">
    <property type="entry name" value="Diguanylate_Cyclase"/>
</dbReference>
<reference evidence="8 9" key="1">
    <citation type="submission" date="2021-05" db="EMBL/GenBank/DDBJ databases">
        <title>Novel Bacillus species.</title>
        <authorList>
            <person name="Liu G."/>
        </authorList>
    </citation>
    <scope>NUCLEOTIDE SEQUENCE [LARGE SCALE GENOMIC DNA]</scope>
    <source>
        <strain evidence="8 9">FJAT-49732</strain>
    </source>
</reference>
<dbReference type="GO" id="GO:1902201">
    <property type="term" value="P:negative regulation of bacterial-type flagellum-dependent cell motility"/>
    <property type="evidence" value="ECO:0007669"/>
    <property type="project" value="TreeGrafter"/>
</dbReference>
<feature type="transmembrane region" description="Helical" evidence="6">
    <location>
        <begin position="35"/>
        <end position="57"/>
    </location>
</feature>